<keyword evidence="3" id="KW-1185">Reference proteome</keyword>
<name>A0ABQ6MGE2_9STRA</name>
<dbReference type="PANTHER" id="PTHR11842:SF10">
    <property type="entry name" value="MITOTIC SPINDLE ASSEMBLY CHECKPOINT PROTEIN MAD2B"/>
    <property type="match status" value="1"/>
</dbReference>
<reference evidence="2 3" key="1">
    <citation type="journal article" date="2023" name="Commun. Biol.">
        <title>Genome analysis of Parmales, the sister group of diatoms, reveals the evolutionary specialization of diatoms from phago-mixotrophs to photoautotrophs.</title>
        <authorList>
            <person name="Ban H."/>
            <person name="Sato S."/>
            <person name="Yoshikawa S."/>
            <person name="Yamada K."/>
            <person name="Nakamura Y."/>
            <person name="Ichinomiya M."/>
            <person name="Sato N."/>
            <person name="Blanc-Mathieu R."/>
            <person name="Endo H."/>
            <person name="Kuwata A."/>
            <person name="Ogata H."/>
        </authorList>
    </citation>
    <scope>NUCLEOTIDE SEQUENCE [LARGE SCALE GENOMIC DNA]</scope>
</reference>
<dbReference type="PROSITE" id="PS50815">
    <property type="entry name" value="HORMA"/>
    <property type="match status" value="1"/>
</dbReference>
<dbReference type="InterPro" id="IPR045091">
    <property type="entry name" value="Mad2-like"/>
</dbReference>
<feature type="domain" description="HORMA" evidence="1">
    <location>
        <begin position="4"/>
        <end position="204"/>
    </location>
</feature>
<comment type="caution">
    <text evidence="2">The sequence shown here is derived from an EMBL/GenBank/DDBJ whole genome shotgun (WGS) entry which is preliminary data.</text>
</comment>
<proteinExistence type="predicted"/>
<dbReference type="SUPFAM" id="SSF56019">
    <property type="entry name" value="The spindle assembly checkpoint protein mad2"/>
    <property type="match status" value="1"/>
</dbReference>
<gene>
    <name evidence="2" type="ORF">TeGR_g2332</name>
</gene>
<organism evidence="2 3">
    <name type="scientific">Tetraparma gracilis</name>
    <dbReference type="NCBI Taxonomy" id="2962635"/>
    <lineage>
        <taxon>Eukaryota</taxon>
        <taxon>Sar</taxon>
        <taxon>Stramenopiles</taxon>
        <taxon>Ochrophyta</taxon>
        <taxon>Bolidophyceae</taxon>
        <taxon>Parmales</taxon>
        <taxon>Triparmaceae</taxon>
        <taxon>Tetraparma</taxon>
    </lineage>
</organism>
<evidence type="ECO:0000313" key="2">
    <source>
        <dbReference type="EMBL" id="GMI25855.1"/>
    </source>
</evidence>
<evidence type="ECO:0000313" key="3">
    <source>
        <dbReference type="Proteomes" id="UP001165060"/>
    </source>
</evidence>
<evidence type="ECO:0000259" key="1">
    <source>
        <dbReference type="PROSITE" id="PS50815"/>
    </source>
</evidence>
<protein>
    <recommendedName>
        <fullName evidence="1">HORMA domain-containing protein</fullName>
    </recommendedName>
</protein>
<dbReference type="Gene3D" id="3.30.900.10">
    <property type="entry name" value="HORMA domain"/>
    <property type="match status" value="1"/>
</dbReference>
<sequence length="204" mass="21869">MSTSDLPSLLTELLELSIHQLLHSRGLYPASLFQAASYLGTKVHTSRHPDINSYIADSVAVAAPSLLSGTATALNLSLLTPSSLLERYTFSLPMAPAHGNPGVPRQHLPDLANACKRLLLQVIMVPRRAFPPDASFSLSLQTRPPPLPECGPLEEALGGGRWRQADTAAERAPDEFRTRAVGSAEVKGIGFGLQLYRVGRPGEA</sequence>
<dbReference type="InterPro" id="IPR003511">
    <property type="entry name" value="HORMA_dom"/>
</dbReference>
<dbReference type="PANTHER" id="PTHR11842">
    <property type="entry name" value="MITOTIC SPINDLE ASSEMBLY CHECKPOINT PROTEIN MAD2"/>
    <property type="match status" value="1"/>
</dbReference>
<dbReference type="EMBL" id="BRYB01000232">
    <property type="protein sequence ID" value="GMI25855.1"/>
    <property type="molecule type" value="Genomic_DNA"/>
</dbReference>
<dbReference type="InterPro" id="IPR036570">
    <property type="entry name" value="HORMA_dom_sf"/>
</dbReference>
<dbReference type="Proteomes" id="UP001165060">
    <property type="component" value="Unassembled WGS sequence"/>
</dbReference>
<accession>A0ABQ6MGE2</accession>